<sequence length="183" mass="20616">MGDRNGGPISRRTGRSFDYFGWYAGERIQAPVTIILAAPHLLLPYEDVKRLGEHLGAVEDSKYSHRLDCKLLNLTSLDLFYFTGAEIQVPVRDLFRQKNGQCHLSLNVADTPSELGLDILKSVYLVVDLLQLVVGMGEVAVSPRKCTIEEMKLTFPISTPTYLQYTCRSEIFHFRMGMGNSFP</sequence>
<evidence type="ECO:0000259" key="2">
    <source>
        <dbReference type="Pfam" id="PF00026"/>
    </source>
</evidence>
<dbReference type="SUPFAM" id="SSF50630">
    <property type="entry name" value="Acid proteases"/>
    <property type="match status" value="1"/>
</dbReference>
<dbReference type="Pfam" id="PF00026">
    <property type="entry name" value="Asp"/>
    <property type="match status" value="1"/>
</dbReference>
<dbReference type="GO" id="GO:0004190">
    <property type="term" value="F:aspartic-type endopeptidase activity"/>
    <property type="evidence" value="ECO:0007669"/>
    <property type="project" value="UniProtKB-ARBA"/>
</dbReference>
<dbReference type="OrthoDB" id="771136at2759"/>
<organism evidence="3 4">
    <name type="scientific">Sungouiella intermedia</name>
    <dbReference type="NCBI Taxonomy" id="45354"/>
    <lineage>
        <taxon>Eukaryota</taxon>
        <taxon>Fungi</taxon>
        <taxon>Dikarya</taxon>
        <taxon>Ascomycota</taxon>
        <taxon>Saccharomycotina</taxon>
        <taxon>Pichiomycetes</taxon>
        <taxon>Metschnikowiaceae</taxon>
        <taxon>Sungouiella</taxon>
    </lineage>
</organism>
<evidence type="ECO:0000256" key="1">
    <source>
        <dbReference type="ARBA" id="ARBA00023157"/>
    </source>
</evidence>
<proteinExistence type="predicted"/>
<dbReference type="InterPro" id="IPR033121">
    <property type="entry name" value="PEPTIDASE_A1"/>
</dbReference>
<evidence type="ECO:0000313" key="3">
    <source>
        <dbReference type="EMBL" id="SGZ54380.1"/>
    </source>
</evidence>
<dbReference type="AlphaFoldDB" id="A0A1L0DCV9"/>
<reference evidence="3 4" key="1">
    <citation type="submission" date="2016-10" db="EMBL/GenBank/DDBJ databases">
        <authorList>
            <person name="de Groot N.N."/>
        </authorList>
    </citation>
    <scope>NUCLEOTIDE SEQUENCE [LARGE SCALE GENOMIC DNA]</scope>
    <source>
        <strain evidence="3 4">CBS 141442</strain>
    </source>
</reference>
<name>A0A1L0DCV9_9ASCO</name>
<dbReference type="Proteomes" id="UP000182334">
    <property type="component" value="Chromosome IV"/>
</dbReference>
<evidence type="ECO:0000313" key="4">
    <source>
        <dbReference type="Proteomes" id="UP000182334"/>
    </source>
</evidence>
<keyword evidence="4" id="KW-1185">Reference proteome</keyword>
<accession>A0A1L0DCV9</accession>
<dbReference type="Gene3D" id="2.40.70.10">
    <property type="entry name" value="Acid Proteases"/>
    <property type="match status" value="1"/>
</dbReference>
<keyword evidence="1" id="KW-1015">Disulfide bond</keyword>
<dbReference type="EMBL" id="LT635759">
    <property type="protein sequence ID" value="SGZ54380.1"/>
    <property type="molecule type" value="Genomic_DNA"/>
</dbReference>
<feature type="domain" description="Peptidase A1" evidence="2">
    <location>
        <begin position="41"/>
        <end position="138"/>
    </location>
</feature>
<gene>
    <name evidence="3" type="ORF">SAMEA4029010_CIC11G00000000593</name>
</gene>
<protein>
    <submittedName>
        <fullName evidence="3">CIC11C00000000593</fullName>
    </submittedName>
</protein>
<dbReference type="InterPro" id="IPR021109">
    <property type="entry name" value="Peptidase_aspartic_dom_sf"/>
</dbReference>